<dbReference type="GO" id="GO:0008830">
    <property type="term" value="F:dTDP-4-dehydrorhamnose 3,5-epimerase activity"/>
    <property type="evidence" value="ECO:0007669"/>
    <property type="project" value="InterPro"/>
</dbReference>
<sequence length="108" mass="12643">MASRIRSPGHIVAWHLHHEKTDWWCCLQGSFKVGLVDMLDGDGNEVQWEYLSDHNPQTLVIPPYTAHGYTALEPNSIMLYYMDKEYDESDELRLPVGHFNEEWQIPNK</sequence>
<dbReference type="GO" id="GO:0019305">
    <property type="term" value="P:dTDP-rhamnose biosynthetic process"/>
    <property type="evidence" value="ECO:0007669"/>
    <property type="project" value="TreeGrafter"/>
</dbReference>
<evidence type="ECO:0008006" key="2">
    <source>
        <dbReference type="Google" id="ProtNLM"/>
    </source>
</evidence>
<proteinExistence type="predicted"/>
<dbReference type="SUPFAM" id="SSF51182">
    <property type="entry name" value="RmlC-like cupins"/>
    <property type="match status" value="1"/>
</dbReference>
<dbReference type="InterPro" id="IPR014710">
    <property type="entry name" value="RmlC-like_jellyroll"/>
</dbReference>
<dbReference type="AlphaFoldDB" id="A0A382TAW8"/>
<dbReference type="GO" id="GO:0005829">
    <property type="term" value="C:cytosol"/>
    <property type="evidence" value="ECO:0007669"/>
    <property type="project" value="TreeGrafter"/>
</dbReference>
<evidence type="ECO:0000313" key="1">
    <source>
        <dbReference type="EMBL" id="SVD19269.1"/>
    </source>
</evidence>
<dbReference type="EMBL" id="UINC01135243">
    <property type="protein sequence ID" value="SVD19269.1"/>
    <property type="molecule type" value="Genomic_DNA"/>
</dbReference>
<dbReference type="PANTHER" id="PTHR21047">
    <property type="entry name" value="DTDP-6-DEOXY-D-GLUCOSE-3,5 EPIMERASE"/>
    <property type="match status" value="1"/>
</dbReference>
<name>A0A382TAW8_9ZZZZ</name>
<gene>
    <name evidence="1" type="ORF">METZ01_LOCUS372123</name>
</gene>
<dbReference type="Gene3D" id="2.60.120.10">
    <property type="entry name" value="Jelly Rolls"/>
    <property type="match status" value="1"/>
</dbReference>
<protein>
    <recommendedName>
        <fullName evidence="2">Sugar 3,4-ketoisomerase QdtA cupin domain-containing protein</fullName>
    </recommendedName>
</protein>
<dbReference type="Pfam" id="PF00908">
    <property type="entry name" value="dTDP_sugar_isom"/>
    <property type="match status" value="1"/>
</dbReference>
<accession>A0A382TAW8</accession>
<dbReference type="GO" id="GO:0000271">
    <property type="term" value="P:polysaccharide biosynthetic process"/>
    <property type="evidence" value="ECO:0007669"/>
    <property type="project" value="TreeGrafter"/>
</dbReference>
<reference evidence="1" key="1">
    <citation type="submission" date="2018-05" db="EMBL/GenBank/DDBJ databases">
        <authorList>
            <person name="Lanie J.A."/>
            <person name="Ng W.-L."/>
            <person name="Kazmierczak K.M."/>
            <person name="Andrzejewski T.M."/>
            <person name="Davidsen T.M."/>
            <person name="Wayne K.J."/>
            <person name="Tettelin H."/>
            <person name="Glass J.I."/>
            <person name="Rusch D."/>
            <person name="Podicherti R."/>
            <person name="Tsui H.-C.T."/>
            <person name="Winkler M.E."/>
        </authorList>
    </citation>
    <scope>NUCLEOTIDE SEQUENCE</scope>
</reference>
<dbReference type="InterPro" id="IPR000888">
    <property type="entry name" value="RmlC-like"/>
</dbReference>
<dbReference type="PANTHER" id="PTHR21047:SF2">
    <property type="entry name" value="THYMIDINE DIPHOSPHO-4-KETO-RHAMNOSE 3,5-EPIMERASE"/>
    <property type="match status" value="1"/>
</dbReference>
<organism evidence="1">
    <name type="scientific">marine metagenome</name>
    <dbReference type="NCBI Taxonomy" id="408172"/>
    <lineage>
        <taxon>unclassified sequences</taxon>
        <taxon>metagenomes</taxon>
        <taxon>ecological metagenomes</taxon>
    </lineage>
</organism>
<dbReference type="InterPro" id="IPR011051">
    <property type="entry name" value="RmlC_Cupin_sf"/>
</dbReference>